<reference evidence="9" key="1">
    <citation type="journal article" date="2019" name="Int. J. Syst. Evol. Microbiol.">
        <title>The Global Catalogue of Microorganisms (GCM) 10K type strain sequencing project: providing services to taxonomists for standard genome sequencing and annotation.</title>
        <authorList>
            <consortium name="The Broad Institute Genomics Platform"/>
            <consortium name="The Broad Institute Genome Sequencing Center for Infectious Disease"/>
            <person name="Wu L."/>
            <person name="Ma J."/>
        </authorList>
    </citation>
    <scope>NUCLEOTIDE SEQUENCE [LARGE SCALE GENOMIC DNA]</scope>
    <source>
        <strain evidence="9">JCM 31486</strain>
    </source>
</reference>
<dbReference type="PANTHER" id="PTHR33406:SF13">
    <property type="entry name" value="MEMBRANE PROTEIN YDFJ"/>
    <property type="match status" value="1"/>
</dbReference>
<feature type="transmembrane region" description="Helical" evidence="6">
    <location>
        <begin position="185"/>
        <end position="206"/>
    </location>
</feature>
<keyword evidence="2" id="KW-1003">Cell membrane</keyword>
<accession>A0ABW3MID3</accession>
<keyword evidence="3 6" id="KW-0812">Transmembrane</keyword>
<evidence type="ECO:0000259" key="7">
    <source>
        <dbReference type="Pfam" id="PF03176"/>
    </source>
</evidence>
<comment type="caution">
    <text evidence="8">The sequence shown here is derived from an EMBL/GenBank/DDBJ whole genome shotgun (WGS) entry which is preliminary data.</text>
</comment>
<feature type="domain" description="Membrane transport protein MMPL" evidence="7">
    <location>
        <begin position="81"/>
        <end position="231"/>
    </location>
</feature>
<dbReference type="InterPro" id="IPR004869">
    <property type="entry name" value="MMPL_dom"/>
</dbReference>
<dbReference type="InterPro" id="IPR050545">
    <property type="entry name" value="Mycobact_MmpL"/>
</dbReference>
<evidence type="ECO:0000256" key="4">
    <source>
        <dbReference type="ARBA" id="ARBA00022989"/>
    </source>
</evidence>
<sequence length="232" mass="23881">MLLWVVALAGITVGSQAVGSAYHNDNSLPGTQSQQLADRMPAKTTDSLQVVAQGDLTRLPALLDEIRALPHVTSVGKPTTSGTTAYAEITLDGQHLPADDIKRIIATTSGDLKVAYSGDVVLAAENPAGGPEEGIGILAALVILVLMFGSILAAGLPVITAIFAVGSTVGAIVLVSHVIDIPSYAPPVMMLVGLGVGVDYALLIFARYRSELVSGRDRDVAASRALDTAGRS</sequence>
<feature type="transmembrane region" description="Helical" evidence="6">
    <location>
        <begin position="161"/>
        <end position="179"/>
    </location>
</feature>
<evidence type="ECO:0000256" key="6">
    <source>
        <dbReference type="SAM" id="Phobius"/>
    </source>
</evidence>
<keyword evidence="9" id="KW-1185">Reference proteome</keyword>
<gene>
    <name evidence="8" type="ORF">ACFQ1S_28475</name>
</gene>
<feature type="transmembrane region" description="Helical" evidence="6">
    <location>
        <begin position="135"/>
        <end position="154"/>
    </location>
</feature>
<dbReference type="Gene3D" id="1.20.1640.10">
    <property type="entry name" value="Multidrug efflux transporter AcrB transmembrane domain"/>
    <property type="match status" value="1"/>
</dbReference>
<dbReference type="Proteomes" id="UP001597045">
    <property type="component" value="Unassembled WGS sequence"/>
</dbReference>
<evidence type="ECO:0000256" key="2">
    <source>
        <dbReference type="ARBA" id="ARBA00022475"/>
    </source>
</evidence>
<comment type="subcellular location">
    <subcellularLocation>
        <location evidence="1">Cell membrane</location>
        <topology evidence="1">Multi-pass membrane protein</topology>
    </subcellularLocation>
</comment>
<organism evidence="8 9">
    <name type="scientific">Kibdelosporangium lantanae</name>
    <dbReference type="NCBI Taxonomy" id="1497396"/>
    <lineage>
        <taxon>Bacteria</taxon>
        <taxon>Bacillati</taxon>
        <taxon>Actinomycetota</taxon>
        <taxon>Actinomycetes</taxon>
        <taxon>Pseudonocardiales</taxon>
        <taxon>Pseudonocardiaceae</taxon>
        <taxon>Kibdelosporangium</taxon>
    </lineage>
</organism>
<keyword evidence="5 6" id="KW-0472">Membrane</keyword>
<proteinExistence type="predicted"/>
<feature type="non-terminal residue" evidence="8">
    <location>
        <position position="232"/>
    </location>
</feature>
<dbReference type="Pfam" id="PF03176">
    <property type="entry name" value="MMPL"/>
    <property type="match status" value="1"/>
</dbReference>
<evidence type="ECO:0000313" key="9">
    <source>
        <dbReference type="Proteomes" id="UP001597045"/>
    </source>
</evidence>
<evidence type="ECO:0000256" key="1">
    <source>
        <dbReference type="ARBA" id="ARBA00004651"/>
    </source>
</evidence>
<dbReference type="EMBL" id="JBHTIS010002033">
    <property type="protein sequence ID" value="MFD1049190.1"/>
    <property type="molecule type" value="Genomic_DNA"/>
</dbReference>
<name>A0ABW3MID3_9PSEU</name>
<dbReference type="PANTHER" id="PTHR33406">
    <property type="entry name" value="MEMBRANE PROTEIN MJ1562-RELATED"/>
    <property type="match status" value="1"/>
</dbReference>
<keyword evidence="4 6" id="KW-1133">Transmembrane helix</keyword>
<evidence type="ECO:0000313" key="8">
    <source>
        <dbReference type="EMBL" id="MFD1049190.1"/>
    </source>
</evidence>
<evidence type="ECO:0000256" key="5">
    <source>
        <dbReference type="ARBA" id="ARBA00023136"/>
    </source>
</evidence>
<dbReference type="SUPFAM" id="SSF82866">
    <property type="entry name" value="Multidrug efflux transporter AcrB transmembrane domain"/>
    <property type="match status" value="1"/>
</dbReference>
<protein>
    <submittedName>
        <fullName evidence="8">MMPL family transporter</fullName>
    </submittedName>
</protein>
<evidence type="ECO:0000256" key="3">
    <source>
        <dbReference type="ARBA" id="ARBA00022692"/>
    </source>
</evidence>